<comment type="caution">
    <text evidence="2">The sequence shown here is derived from an EMBL/GenBank/DDBJ whole genome shotgun (WGS) entry which is preliminary data.</text>
</comment>
<evidence type="ECO:0000256" key="1">
    <source>
        <dbReference type="SAM" id="MobiDB-lite"/>
    </source>
</evidence>
<feature type="region of interest" description="Disordered" evidence="1">
    <location>
        <begin position="29"/>
        <end position="86"/>
    </location>
</feature>
<accession>A0ABD3GGD9</accession>
<reference evidence="2 3" key="1">
    <citation type="submission" date="2024-09" db="EMBL/GenBank/DDBJ databases">
        <title>Chromosome-scale assembly of Riccia sorocarpa.</title>
        <authorList>
            <person name="Paukszto L."/>
        </authorList>
    </citation>
    <scope>NUCLEOTIDE SEQUENCE [LARGE SCALE GENOMIC DNA]</scope>
    <source>
        <strain evidence="2">LP-2024</strain>
        <tissue evidence="2">Aerial parts of the thallus</tissue>
    </source>
</reference>
<dbReference type="AlphaFoldDB" id="A0ABD3GGD9"/>
<keyword evidence="3" id="KW-1185">Reference proteome</keyword>
<gene>
    <name evidence="2" type="ORF">R1sor_026197</name>
</gene>
<dbReference type="EMBL" id="JBJQOH010000008">
    <property type="protein sequence ID" value="KAL3676249.1"/>
    <property type="molecule type" value="Genomic_DNA"/>
</dbReference>
<name>A0ABD3GGD9_9MARC</name>
<sequence>MATTSTTVGNPLSTEAIEAAAHQVLVARDPQSLSPPLDLNAVPPPFDTQMDVDDDEVDQPAAQEQRSITPTINSLLGGPEAAQPQP</sequence>
<evidence type="ECO:0000313" key="2">
    <source>
        <dbReference type="EMBL" id="KAL3676249.1"/>
    </source>
</evidence>
<protein>
    <submittedName>
        <fullName evidence="2">Uncharacterized protein</fullName>
    </submittedName>
</protein>
<proteinExistence type="predicted"/>
<evidence type="ECO:0000313" key="3">
    <source>
        <dbReference type="Proteomes" id="UP001633002"/>
    </source>
</evidence>
<dbReference type="Proteomes" id="UP001633002">
    <property type="component" value="Unassembled WGS sequence"/>
</dbReference>
<organism evidence="2 3">
    <name type="scientific">Riccia sorocarpa</name>
    <dbReference type="NCBI Taxonomy" id="122646"/>
    <lineage>
        <taxon>Eukaryota</taxon>
        <taxon>Viridiplantae</taxon>
        <taxon>Streptophyta</taxon>
        <taxon>Embryophyta</taxon>
        <taxon>Marchantiophyta</taxon>
        <taxon>Marchantiopsida</taxon>
        <taxon>Marchantiidae</taxon>
        <taxon>Marchantiales</taxon>
        <taxon>Ricciaceae</taxon>
        <taxon>Riccia</taxon>
    </lineage>
</organism>